<reference evidence="1 2" key="1">
    <citation type="submission" date="2018-12" db="EMBL/GenBank/DDBJ databases">
        <authorList>
            <consortium name="Pathogen Informatics"/>
        </authorList>
    </citation>
    <scope>NUCLEOTIDE SEQUENCE [LARGE SCALE GENOMIC DNA]</scope>
    <source>
        <strain evidence="1 2">NCTC13098</strain>
    </source>
</reference>
<dbReference type="Proteomes" id="UP000274346">
    <property type="component" value="Chromosome"/>
</dbReference>
<gene>
    <name evidence="1" type="ORF">NCTC13098_05668</name>
</gene>
<accession>A0A3P8M536</accession>
<dbReference type="AlphaFoldDB" id="A0A3P8M536"/>
<name>A0A3P8M536_RAOTE</name>
<organism evidence="1 2">
    <name type="scientific">Raoultella terrigena</name>
    <name type="common">Klebsiella terrigena</name>
    <dbReference type="NCBI Taxonomy" id="577"/>
    <lineage>
        <taxon>Bacteria</taxon>
        <taxon>Pseudomonadati</taxon>
        <taxon>Pseudomonadota</taxon>
        <taxon>Gammaproteobacteria</taxon>
        <taxon>Enterobacterales</taxon>
        <taxon>Enterobacteriaceae</taxon>
        <taxon>Klebsiella/Raoultella group</taxon>
        <taxon>Raoultella</taxon>
    </lineage>
</organism>
<dbReference type="KEGG" id="rtg:NCTC13098_05668"/>
<protein>
    <submittedName>
        <fullName evidence="1">Uncharacterized protein</fullName>
    </submittedName>
</protein>
<sequence length="62" mass="7166">MCNRRELYGACLMSQCILPSNCFLRPTCLLMHQVTHKDYPIRFVISPHNIGLNVHRFAVYGS</sequence>
<evidence type="ECO:0000313" key="1">
    <source>
        <dbReference type="EMBL" id="VDR29263.1"/>
    </source>
</evidence>
<evidence type="ECO:0000313" key="2">
    <source>
        <dbReference type="Proteomes" id="UP000274346"/>
    </source>
</evidence>
<proteinExistence type="predicted"/>
<dbReference type="EMBL" id="LR131271">
    <property type="protein sequence ID" value="VDR29263.1"/>
    <property type="molecule type" value="Genomic_DNA"/>
</dbReference>